<proteinExistence type="predicted"/>
<evidence type="ECO:0000313" key="2">
    <source>
        <dbReference type="EMBL" id="MDQ0146067.1"/>
    </source>
</evidence>
<feature type="domain" description="AB hydrolase-1" evidence="1">
    <location>
        <begin position="70"/>
        <end position="184"/>
    </location>
</feature>
<name>A0AAJ1WFJ6_9MICC</name>
<dbReference type="PANTHER" id="PTHR43798:SF33">
    <property type="entry name" value="HYDROLASE, PUTATIVE (AFU_ORTHOLOGUE AFUA_2G14860)-RELATED"/>
    <property type="match status" value="1"/>
</dbReference>
<reference evidence="2 3" key="1">
    <citation type="submission" date="2023-07" db="EMBL/GenBank/DDBJ databases">
        <title>Sorghum-associated microbial communities from plants grown in Nebraska, USA.</title>
        <authorList>
            <person name="Schachtman D."/>
        </authorList>
    </citation>
    <scope>NUCLEOTIDE SEQUENCE [LARGE SCALE GENOMIC DNA]</scope>
    <source>
        <strain evidence="2 3">DS1001</strain>
    </source>
</reference>
<dbReference type="GO" id="GO:0003824">
    <property type="term" value="F:catalytic activity"/>
    <property type="evidence" value="ECO:0007669"/>
    <property type="project" value="UniProtKB-ARBA"/>
</dbReference>
<dbReference type="PANTHER" id="PTHR43798">
    <property type="entry name" value="MONOACYLGLYCEROL LIPASE"/>
    <property type="match status" value="1"/>
</dbReference>
<dbReference type="SUPFAM" id="SSF53474">
    <property type="entry name" value="alpha/beta-Hydrolases"/>
    <property type="match status" value="1"/>
</dbReference>
<gene>
    <name evidence="2" type="ORF">J2T23_001960</name>
</gene>
<dbReference type="InterPro" id="IPR029058">
    <property type="entry name" value="AB_hydrolase_fold"/>
</dbReference>
<sequence>MKPRRPRRRLRRLGITALVVLVLLMASALANVALESREKATTPSYGERIAVAGGSLNVVRNGSGAGRQGPPIVLLSGLGTAAPGLDFAPLMRELNDFDVLVVEGFGYGYSDLEAKARTNENISNELHEALSKLQLRRPYVLAGHSIAGFYLLDYANRYRPEVAAVVGIDATIPKPGDHPVAEPEPGINWVKLLAATGLVRVAAAVAPGIFDPDSHAYSDEELQRMRSMMLWNLGNPAVADETGRIGNNAAALRGATYPEDLPVLAFIADEGDGRAAAKTAAAEELLKNVTLHQVLPLPGGHYLHWTQAGRMAEEIRRFLAPADLYYPMTWSFPRIRTATTTPEAAVSTATAAMAAGMP</sequence>
<dbReference type="GO" id="GO:0016020">
    <property type="term" value="C:membrane"/>
    <property type="evidence" value="ECO:0007669"/>
    <property type="project" value="TreeGrafter"/>
</dbReference>
<dbReference type="Proteomes" id="UP001239267">
    <property type="component" value="Unassembled WGS sequence"/>
</dbReference>
<dbReference type="EMBL" id="JAUSTB010000005">
    <property type="protein sequence ID" value="MDQ0146067.1"/>
    <property type="molecule type" value="Genomic_DNA"/>
</dbReference>
<comment type="caution">
    <text evidence="2">The sequence shown here is derived from an EMBL/GenBank/DDBJ whole genome shotgun (WGS) entry which is preliminary data.</text>
</comment>
<organism evidence="2 3">
    <name type="scientific">Pseudarthrobacter niigatensis</name>
    <dbReference type="NCBI Taxonomy" id="369935"/>
    <lineage>
        <taxon>Bacteria</taxon>
        <taxon>Bacillati</taxon>
        <taxon>Actinomycetota</taxon>
        <taxon>Actinomycetes</taxon>
        <taxon>Micrococcales</taxon>
        <taxon>Micrococcaceae</taxon>
        <taxon>Pseudarthrobacter</taxon>
    </lineage>
</organism>
<dbReference type="AlphaFoldDB" id="A0AAJ1WFJ6"/>
<protein>
    <submittedName>
        <fullName evidence="2">Pimeloyl-ACP methyl ester carboxylesterase</fullName>
    </submittedName>
</protein>
<accession>A0AAJ1WFJ6</accession>
<dbReference type="RefSeq" id="WP_307359447.1">
    <property type="nucleotide sequence ID" value="NZ_JAUSTB010000005.1"/>
</dbReference>
<keyword evidence="3" id="KW-1185">Reference proteome</keyword>
<dbReference type="Gene3D" id="3.40.50.1820">
    <property type="entry name" value="alpha/beta hydrolase"/>
    <property type="match status" value="1"/>
</dbReference>
<dbReference type="Pfam" id="PF00561">
    <property type="entry name" value="Abhydrolase_1"/>
    <property type="match status" value="1"/>
</dbReference>
<evidence type="ECO:0000313" key="3">
    <source>
        <dbReference type="Proteomes" id="UP001239267"/>
    </source>
</evidence>
<dbReference type="InterPro" id="IPR000073">
    <property type="entry name" value="AB_hydrolase_1"/>
</dbReference>
<dbReference type="InterPro" id="IPR050266">
    <property type="entry name" value="AB_hydrolase_sf"/>
</dbReference>
<evidence type="ECO:0000259" key="1">
    <source>
        <dbReference type="Pfam" id="PF00561"/>
    </source>
</evidence>